<feature type="chain" id="PRO_5047044428" description="CUB domain-containing protein" evidence="4">
    <location>
        <begin position="21"/>
        <end position="945"/>
    </location>
</feature>
<evidence type="ECO:0000256" key="1">
    <source>
        <dbReference type="ARBA" id="ARBA00022737"/>
    </source>
</evidence>
<evidence type="ECO:0000256" key="4">
    <source>
        <dbReference type="SAM" id="SignalP"/>
    </source>
</evidence>
<comment type="caution">
    <text evidence="6">The sequence shown here is derived from an EMBL/GenBank/DDBJ whole genome shotgun (WGS) entry which is preliminary data.</text>
</comment>
<accession>A0ABP0FVM5</accession>
<keyword evidence="4" id="KW-0732">Signal</keyword>
<evidence type="ECO:0000259" key="5">
    <source>
        <dbReference type="PROSITE" id="PS01180"/>
    </source>
</evidence>
<evidence type="ECO:0000256" key="2">
    <source>
        <dbReference type="ARBA" id="ARBA00023157"/>
    </source>
</evidence>
<dbReference type="InterPro" id="IPR035914">
    <property type="entry name" value="Sperma_CUB_dom_sf"/>
</dbReference>
<gene>
    <name evidence="6" type="ORF">CVLEPA_LOCUS12243</name>
</gene>
<evidence type="ECO:0000256" key="3">
    <source>
        <dbReference type="PROSITE-ProRule" id="PRU00059"/>
    </source>
</evidence>
<dbReference type="SMART" id="SM00042">
    <property type="entry name" value="CUB"/>
    <property type="match status" value="4"/>
</dbReference>
<reference evidence="6 7" key="1">
    <citation type="submission" date="2024-02" db="EMBL/GenBank/DDBJ databases">
        <authorList>
            <person name="Daric V."/>
            <person name="Darras S."/>
        </authorList>
    </citation>
    <scope>NUCLEOTIDE SEQUENCE [LARGE SCALE GENOMIC DNA]</scope>
</reference>
<feature type="domain" description="CUB" evidence="5">
    <location>
        <begin position="703"/>
        <end position="810"/>
    </location>
</feature>
<keyword evidence="7" id="KW-1185">Reference proteome</keyword>
<keyword evidence="2" id="KW-1015">Disulfide bond</keyword>
<dbReference type="EMBL" id="CAWYQH010000090">
    <property type="protein sequence ID" value="CAK8682020.1"/>
    <property type="molecule type" value="Genomic_DNA"/>
</dbReference>
<organism evidence="6 7">
    <name type="scientific">Clavelina lepadiformis</name>
    <name type="common">Light-bulb sea squirt</name>
    <name type="synonym">Ascidia lepadiformis</name>
    <dbReference type="NCBI Taxonomy" id="159417"/>
    <lineage>
        <taxon>Eukaryota</taxon>
        <taxon>Metazoa</taxon>
        <taxon>Chordata</taxon>
        <taxon>Tunicata</taxon>
        <taxon>Ascidiacea</taxon>
        <taxon>Aplousobranchia</taxon>
        <taxon>Clavelinidae</taxon>
        <taxon>Clavelina</taxon>
    </lineage>
</organism>
<dbReference type="CDD" id="cd00041">
    <property type="entry name" value="CUB"/>
    <property type="match status" value="3"/>
</dbReference>
<dbReference type="Pfam" id="PF00431">
    <property type="entry name" value="CUB"/>
    <property type="match status" value="3"/>
</dbReference>
<evidence type="ECO:0000313" key="6">
    <source>
        <dbReference type="EMBL" id="CAK8682020.1"/>
    </source>
</evidence>
<dbReference type="InterPro" id="IPR000859">
    <property type="entry name" value="CUB_dom"/>
</dbReference>
<name>A0ABP0FVM5_CLALP</name>
<dbReference type="PROSITE" id="PS01180">
    <property type="entry name" value="CUB"/>
    <property type="match status" value="4"/>
</dbReference>
<dbReference type="Proteomes" id="UP001642483">
    <property type="component" value="Unassembled WGS sequence"/>
</dbReference>
<comment type="caution">
    <text evidence="3">Lacks conserved residue(s) required for the propagation of feature annotation.</text>
</comment>
<dbReference type="PANTHER" id="PTHR24251:SF37">
    <property type="entry name" value="CUB DOMAIN-CONTAINING PROTEIN"/>
    <property type="match status" value="1"/>
</dbReference>
<protein>
    <recommendedName>
        <fullName evidence="5">CUB domain-containing protein</fullName>
    </recommendedName>
</protein>
<evidence type="ECO:0000313" key="7">
    <source>
        <dbReference type="Proteomes" id="UP001642483"/>
    </source>
</evidence>
<feature type="domain" description="CUB" evidence="5">
    <location>
        <begin position="172"/>
        <end position="287"/>
    </location>
</feature>
<dbReference type="SMART" id="SM00609">
    <property type="entry name" value="VIT"/>
    <property type="match status" value="1"/>
</dbReference>
<feature type="domain" description="CUB" evidence="5">
    <location>
        <begin position="463"/>
        <end position="581"/>
    </location>
</feature>
<feature type="signal peptide" evidence="4">
    <location>
        <begin position="1"/>
        <end position="20"/>
    </location>
</feature>
<dbReference type="PANTHER" id="PTHR24251">
    <property type="entry name" value="OVOCHYMASE-RELATED"/>
    <property type="match status" value="1"/>
</dbReference>
<feature type="domain" description="CUB" evidence="5">
    <location>
        <begin position="307"/>
        <end position="418"/>
    </location>
</feature>
<sequence>MFSIWFAMSILICLLQTAAANEDVFVVSLFENAVYEKATDVHSNNSTEDGQQSLRASIVNLADETERIGFHGYLPDKADITSFSMSSGGITYHAKKSGREVAQESLKEAQSKNHNAAVFFPQILPDTVGKHEQSNEQNVNIKPGHRLDFHLVYKDSLIDVENGKATNKAHVVLDFYATSAVSLIGEIASPNYPIAYPDNAHITWLVRVPDGFIVQLEIVDLVIEECCDRLTIFDGVSPYNVTIADVTGNLSQFSLEPFHSSGNNMFLRLTSDCSVALGGFSAITRALLPSTFNSTFPPVTPNVTLLTSHNVNATFTEKILTSPGYPDQHLNHVDTSWKINAVNSSYVIRLRVIDMDLESCCDHLFVHDGPTEKYPLLATLSGQVTDVIILSNNDSVYVTFMSDGSVRKMGFQIAYSMVLPAGSYPTTTFSTPSTPTHMTYTDSYDSSGNSMTLSPDVKITPGSSTNLSSPNHSLFAGLVESFLLSPDFPNSYPHNINITWRIRSFNRLYAVKVTVTQLNLESCCDKLYVYDGPDPSYPLLDTLTGNVTNKTFQSSQNYLYVNFVSDGSVALQGFEIKYSSVLLPQKTCSNSTDPIAYLELTTSYGFVTVPECYSNHSWHIYTNWPNQTLQLWDTYNPRFSLSYGDELLIYDGPSSEFTLLAHVKPSESFPFISSTTNNLFVQFISGSTSKSEFALQANLHFECRHTRLYAEPYDQYFSSPGYPTSYLNMHCSWNIFPRYYNEAVEITILNYEGERHQYLYLYNGHSDTHISSLTKSDCTWNINGSFIGINFHTSGFLQTSKGFYAKYRSIPAPKIREQCAYNYQAYLPNNVQSLYFHLSHDYTACLYFPSISMTSAISLRFVDSNHLNESTSVTIYSRSKGILANFTDVQDKKDFDLGIYPYSDVFVRAESFFNLTHLHESSDVWGGWYWYGWHNRYITIEYKIV</sequence>
<dbReference type="InterPro" id="IPR013694">
    <property type="entry name" value="VIT"/>
</dbReference>
<dbReference type="SUPFAM" id="SSF49854">
    <property type="entry name" value="Spermadhesin, CUB domain"/>
    <property type="match status" value="5"/>
</dbReference>
<keyword evidence="1" id="KW-0677">Repeat</keyword>
<proteinExistence type="predicted"/>
<dbReference type="Gene3D" id="2.60.120.290">
    <property type="entry name" value="Spermadhesin, CUB domain"/>
    <property type="match status" value="4"/>
</dbReference>